<evidence type="ECO:0000313" key="2">
    <source>
        <dbReference type="EMBL" id="CAG8506563.1"/>
    </source>
</evidence>
<proteinExistence type="predicted"/>
<dbReference type="GO" id="GO:0005524">
    <property type="term" value="F:ATP binding"/>
    <property type="evidence" value="ECO:0007669"/>
    <property type="project" value="InterPro"/>
</dbReference>
<name>A0A9N8ZSF9_9GLOM</name>
<dbReference type="SUPFAM" id="SSF56112">
    <property type="entry name" value="Protein kinase-like (PK-like)"/>
    <property type="match status" value="1"/>
</dbReference>
<dbReference type="Gene3D" id="1.10.510.10">
    <property type="entry name" value="Transferase(Phosphotransferase) domain 1"/>
    <property type="match status" value="1"/>
</dbReference>
<sequence>MIHGDLHSGNILIDSESNVTIGDLGLNLGVIPYIAPELFNGEKYIKATDIYSFGMIMWEMTTGQKPFSDQNHDGFLILDILNGHRTNIIANTPKCYVELMEKCWDDNPFLRPDAMNICNHLVSFYENKQDFLEKMEIPPIRKTNPRAIYTSQPLSSSIHTASNYYTDALCAITDEGNII</sequence>
<dbReference type="InterPro" id="IPR051681">
    <property type="entry name" value="Ser/Thr_Kinases-Pseudokinases"/>
</dbReference>
<dbReference type="GO" id="GO:0004674">
    <property type="term" value="F:protein serine/threonine kinase activity"/>
    <property type="evidence" value="ECO:0007669"/>
    <property type="project" value="TreeGrafter"/>
</dbReference>
<gene>
    <name evidence="2" type="ORF">RFULGI_LOCUS2692</name>
</gene>
<comment type="caution">
    <text evidence="2">The sequence shown here is derived from an EMBL/GenBank/DDBJ whole genome shotgun (WGS) entry which is preliminary data.</text>
</comment>
<dbReference type="PROSITE" id="PS50011">
    <property type="entry name" value="PROTEIN_KINASE_DOM"/>
    <property type="match status" value="1"/>
</dbReference>
<keyword evidence="3" id="KW-1185">Reference proteome</keyword>
<dbReference type="InterPro" id="IPR011009">
    <property type="entry name" value="Kinase-like_dom_sf"/>
</dbReference>
<dbReference type="PANTHER" id="PTHR44329">
    <property type="entry name" value="SERINE/THREONINE-PROTEIN KINASE TNNI3K-RELATED"/>
    <property type="match status" value="1"/>
</dbReference>
<evidence type="ECO:0000259" key="1">
    <source>
        <dbReference type="PROSITE" id="PS50011"/>
    </source>
</evidence>
<dbReference type="Proteomes" id="UP000789396">
    <property type="component" value="Unassembled WGS sequence"/>
</dbReference>
<accession>A0A9N8ZSF9</accession>
<dbReference type="OrthoDB" id="6718656at2759"/>
<dbReference type="Pfam" id="PF07714">
    <property type="entry name" value="PK_Tyr_Ser-Thr"/>
    <property type="match status" value="1"/>
</dbReference>
<dbReference type="EMBL" id="CAJVPZ010002114">
    <property type="protein sequence ID" value="CAG8506563.1"/>
    <property type="molecule type" value="Genomic_DNA"/>
</dbReference>
<dbReference type="InterPro" id="IPR001245">
    <property type="entry name" value="Ser-Thr/Tyr_kinase_cat_dom"/>
</dbReference>
<reference evidence="2" key="1">
    <citation type="submission" date="2021-06" db="EMBL/GenBank/DDBJ databases">
        <authorList>
            <person name="Kallberg Y."/>
            <person name="Tangrot J."/>
            <person name="Rosling A."/>
        </authorList>
    </citation>
    <scope>NUCLEOTIDE SEQUENCE</scope>
    <source>
        <strain evidence="2">IN212</strain>
    </source>
</reference>
<dbReference type="InterPro" id="IPR000719">
    <property type="entry name" value="Prot_kinase_dom"/>
</dbReference>
<feature type="domain" description="Protein kinase" evidence="1">
    <location>
        <begin position="1"/>
        <end position="132"/>
    </location>
</feature>
<dbReference type="AlphaFoldDB" id="A0A9N8ZSF9"/>
<protein>
    <submittedName>
        <fullName evidence="2">1555_t:CDS:1</fullName>
    </submittedName>
</protein>
<evidence type="ECO:0000313" key="3">
    <source>
        <dbReference type="Proteomes" id="UP000789396"/>
    </source>
</evidence>
<organism evidence="2 3">
    <name type="scientific">Racocetra fulgida</name>
    <dbReference type="NCBI Taxonomy" id="60492"/>
    <lineage>
        <taxon>Eukaryota</taxon>
        <taxon>Fungi</taxon>
        <taxon>Fungi incertae sedis</taxon>
        <taxon>Mucoromycota</taxon>
        <taxon>Glomeromycotina</taxon>
        <taxon>Glomeromycetes</taxon>
        <taxon>Diversisporales</taxon>
        <taxon>Gigasporaceae</taxon>
        <taxon>Racocetra</taxon>
    </lineage>
</organism>